<dbReference type="Proteomes" id="UP001054821">
    <property type="component" value="Chromosome 5"/>
</dbReference>
<proteinExistence type="predicted"/>
<dbReference type="InterPro" id="IPR052929">
    <property type="entry name" value="RNase_H-like_EbsB-rel"/>
</dbReference>
<dbReference type="PANTHER" id="PTHR47074">
    <property type="entry name" value="BNAC02G40300D PROTEIN"/>
    <property type="match status" value="1"/>
</dbReference>
<dbReference type="Gene3D" id="3.30.420.10">
    <property type="entry name" value="Ribonuclease H-like superfamily/Ribonuclease H"/>
    <property type="match status" value="1"/>
</dbReference>
<feature type="domain" description="RNase H type-1" evidence="1">
    <location>
        <begin position="21"/>
        <end position="133"/>
    </location>
</feature>
<dbReference type="InterPro" id="IPR036397">
    <property type="entry name" value="RNaseH_sf"/>
</dbReference>
<evidence type="ECO:0000313" key="3">
    <source>
        <dbReference type="Proteomes" id="UP001054821"/>
    </source>
</evidence>
<organism evidence="2 3">
    <name type="scientific">Prunus dulcis</name>
    <name type="common">Almond</name>
    <name type="synonym">Amygdalus dulcis</name>
    <dbReference type="NCBI Taxonomy" id="3755"/>
    <lineage>
        <taxon>Eukaryota</taxon>
        <taxon>Viridiplantae</taxon>
        <taxon>Streptophyta</taxon>
        <taxon>Embryophyta</taxon>
        <taxon>Tracheophyta</taxon>
        <taxon>Spermatophyta</taxon>
        <taxon>Magnoliopsida</taxon>
        <taxon>eudicotyledons</taxon>
        <taxon>Gunneridae</taxon>
        <taxon>Pentapetalae</taxon>
        <taxon>rosids</taxon>
        <taxon>fabids</taxon>
        <taxon>Rosales</taxon>
        <taxon>Rosaceae</taxon>
        <taxon>Amygdaloideae</taxon>
        <taxon>Amygdaleae</taxon>
        <taxon>Prunus</taxon>
    </lineage>
</organism>
<comment type="caution">
    <text evidence="2">The sequence shown here is derived from an EMBL/GenBank/DDBJ whole genome shotgun (WGS) entry which is preliminary data.</text>
</comment>
<reference evidence="2 3" key="1">
    <citation type="journal article" date="2022" name="G3 (Bethesda)">
        <title>Whole-genome sequence and methylome profiling of the almond [Prunus dulcis (Mill.) D.A. Webb] cultivar 'Nonpareil'.</title>
        <authorList>
            <person name="D'Amico-Willman K.M."/>
            <person name="Ouma W.Z."/>
            <person name="Meulia T."/>
            <person name="Sideli G.M."/>
            <person name="Gradziel T.M."/>
            <person name="Fresnedo-Ramirez J."/>
        </authorList>
    </citation>
    <scope>NUCLEOTIDE SEQUENCE [LARGE SCALE GENOMIC DNA]</scope>
    <source>
        <strain evidence="2">Clone GOH B32 T37-40</strain>
    </source>
</reference>
<dbReference type="AlphaFoldDB" id="A0AAD4VPP7"/>
<dbReference type="SUPFAM" id="SSF53098">
    <property type="entry name" value="Ribonuclease H-like"/>
    <property type="match status" value="1"/>
</dbReference>
<gene>
    <name evidence="2" type="ORF">L3X38_027162</name>
</gene>
<dbReference type="PANTHER" id="PTHR47074:SF73">
    <property type="entry name" value="OS04G0448401 PROTEIN"/>
    <property type="match status" value="1"/>
</dbReference>
<dbReference type="InterPro" id="IPR012337">
    <property type="entry name" value="RNaseH-like_sf"/>
</dbReference>
<dbReference type="Pfam" id="PF13456">
    <property type="entry name" value="RVT_3"/>
    <property type="match status" value="1"/>
</dbReference>
<dbReference type="GO" id="GO:0003676">
    <property type="term" value="F:nucleic acid binding"/>
    <property type="evidence" value="ECO:0007669"/>
    <property type="project" value="InterPro"/>
</dbReference>
<name>A0AAD4VPP7_PRUDU</name>
<dbReference type="EMBL" id="JAJFAZ020000005">
    <property type="protein sequence ID" value="KAI5327766.1"/>
    <property type="molecule type" value="Genomic_DNA"/>
</dbReference>
<dbReference type="GO" id="GO:0004523">
    <property type="term" value="F:RNA-DNA hybrid ribonuclease activity"/>
    <property type="evidence" value="ECO:0007669"/>
    <property type="project" value="InterPro"/>
</dbReference>
<evidence type="ECO:0000259" key="1">
    <source>
        <dbReference type="Pfam" id="PF13456"/>
    </source>
</evidence>
<keyword evidence="3" id="KW-1185">Reference proteome</keyword>
<protein>
    <recommendedName>
        <fullName evidence="1">RNase H type-1 domain-containing protein</fullName>
    </recommendedName>
</protein>
<dbReference type="InterPro" id="IPR002156">
    <property type="entry name" value="RNaseH_domain"/>
</dbReference>
<sequence length="133" mass="14774">MTGFVLVFEELQGRNGWIKVNFDSAWGWSSHKAGLGVVARGSNGLLIGGMAIPTRSSSVLMVEALAALHALALAKLMKCDRVSFETDSEILCDMIKGAVGNRIWPIYPLIQEIRKVSYAFPHIEWNWIPCKRN</sequence>
<accession>A0AAD4VPP7</accession>
<evidence type="ECO:0000313" key="2">
    <source>
        <dbReference type="EMBL" id="KAI5327766.1"/>
    </source>
</evidence>